<dbReference type="InterPro" id="IPR001452">
    <property type="entry name" value="SH3_domain"/>
</dbReference>
<evidence type="ECO:0000256" key="10">
    <source>
        <dbReference type="ARBA" id="ARBA00022837"/>
    </source>
</evidence>
<keyword evidence="11" id="KW-0072">Autophagy</keyword>
<dbReference type="PANTHER" id="PTHR23250:SF11">
    <property type="entry name" value="TECTONIN BETA-PROPELLER REPEAT-CONTAINING PROTEIN 1 ISOFORM X1"/>
    <property type="match status" value="1"/>
</dbReference>
<evidence type="ECO:0000256" key="25">
    <source>
        <dbReference type="PROSITE-ProRule" id="PRU01172"/>
    </source>
</evidence>
<dbReference type="GO" id="GO:0097352">
    <property type="term" value="P:autophagosome maturation"/>
    <property type="evidence" value="ECO:0007669"/>
    <property type="project" value="TreeGrafter"/>
</dbReference>
<dbReference type="InterPro" id="IPR010482">
    <property type="entry name" value="TECPR1-like_DysF"/>
</dbReference>
<dbReference type="InterPro" id="IPR013320">
    <property type="entry name" value="ConA-like_dom_sf"/>
</dbReference>
<keyword evidence="18" id="KW-0206">Cytoskeleton</keyword>
<evidence type="ECO:0000256" key="23">
    <source>
        <dbReference type="ARBA" id="ARBA00080092"/>
    </source>
</evidence>
<dbReference type="FunFam" id="2.30.30.40:FF:000018">
    <property type="entry name" value="Brain-specific angiogenesis inhibitor 1-associated protein 2"/>
    <property type="match status" value="1"/>
</dbReference>
<feature type="domain" description="IMD" evidence="30">
    <location>
        <begin position="464"/>
        <end position="712"/>
    </location>
</feature>
<dbReference type="InterPro" id="IPR001759">
    <property type="entry name" value="PTX_dom"/>
</dbReference>
<dbReference type="CDD" id="cd00152">
    <property type="entry name" value="PTX"/>
    <property type="match status" value="1"/>
</dbReference>
<feature type="compositionally biased region" description="Basic and acidic residues" evidence="27">
    <location>
        <begin position="105"/>
        <end position="115"/>
    </location>
</feature>
<dbReference type="Pfam" id="PF08397">
    <property type="entry name" value="IMD"/>
    <property type="match status" value="1"/>
</dbReference>
<dbReference type="GO" id="GO:0007009">
    <property type="term" value="P:plasma membrane organization"/>
    <property type="evidence" value="ECO:0007669"/>
    <property type="project" value="InterPro"/>
</dbReference>
<comment type="caution">
    <text evidence="25">Lacks conserved residue(s) required for the propagation of feature annotation.</text>
</comment>
<feature type="region of interest" description="Disordered" evidence="27">
    <location>
        <begin position="91"/>
        <end position="115"/>
    </location>
</feature>
<evidence type="ECO:0000256" key="24">
    <source>
        <dbReference type="PROSITE-ProRule" id="PRU00192"/>
    </source>
</evidence>
<keyword evidence="20" id="KW-0968">Cytoplasmic vesicle</keyword>
<dbReference type="SMART" id="SM00326">
    <property type="entry name" value="SH3"/>
    <property type="match status" value="1"/>
</dbReference>
<feature type="compositionally biased region" description="Low complexity" evidence="27">
    <location>
        <begin position="772"/>
        <end position="784"/>
    </location>
</feature>
<feature type="domain" description="Pentraxin (PTX)" evidence="31">
    <location>
        <begin position="219"/>
        <end position="421"/>
    </location>
</feature>
<dbReference type="Proteomes" id="UP000824219">
    <property type="component" value="Linkage Group LG13"/>
</dbReference>
<evidence type="ECO:0000256" key="11">
    <source>
        <dbReference type="ARBA" id="ARBA00023006"/>
    </source>
</evidence>
<feature type="coiled-coil region" evidence="26">
    <location>
        <begin position="121"/>
        <end position="211"/>
    </location>
</feature>
<dbReference type="SUPFAM" id="SSF50729">
    <property type="entry name" value="PH domain-like"/>
    <property type="match status" value="1"/>
</dbReference>
<dbReference type="GO" id="GO:0005765">
    <property type="term" value="C:lysosomal membrane"/>
    <property type="evidence" value="ECO:0007669"/>
    <property type="project" value="UniProtKB-SubCell"/>
</dbReference>
<evidence type="ECO:0000256" key="19">
    <source>
        <dbReference type="ARBA" id="ARBA00023228"/>
    </source>
</evidence>
<comment type="subcellular location">
    <subcellularLocation>
        <location evidence="1">Cytoplasm</location>
        <location evidence="1">Cytoskeleton</location>
    </subcellularLocation>
    <subcellularLocation>
        <location evidence="2">Cytoplasmic vesicle</location>
        <location evidence="2">Autophagosome membrane</location>
    </subcellularLocation>
    <subcellularLocation>
        <location evidence="3">Lysosome membrane</location>
    </subcellularLocation>
</comment>
<dbReference type="SMART" id="SM00693">
    <property type="entry name" value="DysFN"/>
    <property type="match status" value="2"/>
</dbReference>
<keyword evidence="28" id="KW-0732">Signal</keyword>
<keyword evidence="9" id="KW-0677">Repeat</keyword>
<dbReference type="PROSITE" id="PS51338">
    <property type="entry name" value="IMD"/>
    <property type="match status" value="1"/>
</dbReference>
<feature type="chain" id="PRO_5038912632" description="BAR/IMD domain-containing adapter protein 2-like 1" evidence="28">
    <location>
        <begin position="23"/>
        <end position="2092"/>
    </location>
</feature>
<dbReference type="Pfam" id="PF14604">
    <property type="entry name" value="SH3_9"/>
    <property type="match status" value="1"/>
</dbReference>
<feature type="compositionally biased region" description="Polar residues" evidence="27">
    <location>
        <begin position="2067"/>
        <end position="2079"/>
    </location>
</feature>
<dbReference type="InterPro" id="IPR036028">
    <property type="entry name" value="SH3-like_dom_sf"/>
</dbReference>
<dbReference type="Gene3D" id="2.30.30.40">
    <property type="entry name" value="SH3 Domains"/>
    <property type="match status" value="1"/>
</dbReference>
<protein>
    <recommendedName>
        <fullName evidence="22">BAR/IMD domain-containing adapter protein 2-like 1</fullName>
    </recommendedName>
    <alternativeName>
        <fullName evidence="23">Brain-specific angiogenesis inhibitor 1-associated protein 2-like protein 1</fullName>
    </alternativeName>
    <alternativeName>
        <fullName evidence="5">Tectonin beta-propeller repeat-containing protein 1</fullName>
    </alternativeName>
</protein>
<evidence type="ECO:0000256" key="18">
    <source>
        <dbReference type="ARBA" id="ARBA00023212"/>
    </source>
</evidence>
<evidence type="ECO:0000256" key="4">
    <source>
        <dbReference type="ARBA" id="ARBA00005966"/>
    </source>
</evidence>
<dbReference type="EMBL" id="JAHKSW010000013">
    <property type="protein sequence ID" value="KAG7325205.1"/>
    <property type="molecule type" value="Genomic_DNA"/>
</dbReference>
<evidence type="ECO:0000256" key="5">
    <source>
        <dbReference type="ARBA" id="ARBA00016409"/>
    </source>
</evidence>
<feature type="signal peptide" evidence="28">
    <location>
        <begin position="1"/>
        <end position="22"/>
    </location>
</feature>
<keyword evidence="14" id="KW-0472">Membrane</keyword>
<dbReference type="PROSITE" id="PS51828">
    <property type="entry name" value="PTX_2"/>
    <property type="match status" value="1"/>
</dbReference>
<dbReference type="GO" id="GO:0003779">
    <property type="term" value="F:actin binding"/>
    <property type="evidence" value="ECO:0007669"/>
    <property type="project" value="UniProtKB-KW"/>
</dbReference>
<evidence type="ECO:0000259" key="30">
    <source>
        <dbReference type="PROSITE" id="PS51338"/>
    </source>
</evidence>
<evidence type="ECO:0000313" key="33">
    <source>
        <dbReference type="Proteomes" id="UP000824219"/>
    </source>
</evidence>
<evidence type="ECO:0000259" key="31">
    <source>
        <dbReference type="PROSITE" id="PS51828"/>
    </source>
</evidence>
<dbReference type="InterPro" id="IPR027267">
    <property type="entry name" value="AH/BAR_dom_sf"/>
</dbReference>
<sequence>MRRPSVLLMCVFTVACVKAVHGQEEKEKRFLCTVIPVDKDPSCPVQTEFVQSVQGEGLKKTVMQLRETVLQQQETITQQLGAIKELTSKLSQCESTSEESSSWRNGKDTMDDVPRDPNETLDALGKTMQSLKDRLQNLEQLRASLSGAPFPSELRDMLQRRLGDLESQLLSKVNEMEEEKSQLYNETSVHRQRTENTLNTLINRISDLEKAGTGLKSPEDFKLSLPLRTNYLFGRVKKSLPEMYAFTVCMWLKSSSSPGIGTPFSYGVPGQANEIVLIEWGNNPIELLINDKVAQLPLSLNDGRWHHICITWTTRDGLWETYQDGQKVGSGENLAPWHPIKPDGVLILGQEQDVVGGRFDATQAFVGELGHFNMWDRVLRSVDISAMANCSSYIPGNVVAWADSNIEPSIHSSSKAAGDVTDPTSSHATCDTPRADPLALSVHWHLCARGEEKALVVGNELVAKMSRDPDDVNKLTESTYKNVMEQFNPGLRNLVNLGKNYEKAVTAMTLAGKTYFDAVSKIGENAAVSPVSRELGVVLVEISDMHKKVQMELEESFQKFHRDLITELEKKTDMDVKYMNATFKRYQSEHKMRQDSLDKTQADLKKLRRKSQGKHNSKYDMKQNEYLETISSRQTDMQKFIADGCREALLEEKRRFCFLVDKHCTFSYQMAEFHDKAKEILSLKLPSWQGKCNDALQVPDTIITMIEGIRTPISNSPKSSPLLDHFNRNSDPMVPPPAPPLKAQTSPLVNMFSQEIPRSPVSPEPYSDQDSLDSMSRSTSMSSDMNLLKKPRVQTIFPHTAGNNESLLSFDDGEIITLLIQEERDGWLYGELDKTGQKGWFPSSYCRPYSESVMPKLMNVADLSKQSDDEEEEEEDDDQPVFLPPPDYGDSFRKPSTPSLQSTVSLSNGTSKPPFLGGGNPFATRIFAALCQITSRVHHAEHPAVGCRCVWEGLQPVDSSEVPIRFREETYENQRWNPVDGFSDRLLPSDRWQWSDVTGLQHQPLDGFQVPSENWEWEADWYVDENFGGEPTEKGGWTYAIDFPATYTKDKKWNSCVRRRRWVRYRRYKSQDTWAKIPSEQTGSLPDPFNDISCGGWEITEEPRGQISLWAVSLQGRVWFRDGINHFNPEGSVWEEVPTPGEVVQISCGPADLLWGVLWEGQFLVREGISRDCPKGTTWVVVESPNPEVGAIHVAVGVNVVWAVTKDHKVWFRRGVNSHNPCGSGWIGMVGEMVMINVGLNDQVWGISSEDRAVHFRQGVTVSELSGKTWVPVSVPRDSERSHSSASASSLQSAGCFFGGEVRLQSQASVLSDVDCETEKAAAENVPSSSEVDEVPKRRIPKVTSDSFISELVSDREGQIGQRGLTQAASIPEEECAEGDTEGKEKAATNVLLPSSQSGHSDHQWSNVDLEEAQTHLTVGTGGDAADTCSLSSVATYNLGMEEPYGPDDHPLWAWVSGGGCYIDSHSQLPWFNSTALATSMQAMSLSITPAQTAAWRKQILEQLSERSKREMENFKHYEQAIEQSVWVKKGSMQWWRDWKPHKWLDVQFALEQFSGAEGNKDGILFIYYTFNDEKKYLHAFINEVTIMVPVLNDSKHTFAIYTPERTKQRWPIRLAAATELEMHDWLALLSVSCCDSRGIQGPPSKQAIWSVTCKGDIFVSEPTPGLEASPYPTPCDQMFWRQVGGHLRIVECNSLGVVWGIGYDHTAWVHTGGYGGGIFQGLASSTDNIYTQSDVKNVYIYENQRWNPVTGYTNRGLPTDRYMWSDASGLQECTKANTKPPSPHWTWVSDWVIDYSVVGGTDREGWQYAADFPASYHGHKTLKDFVRRRRWARKCKLTTTGPWQEVPPIPLSDVTILPCSPKTIVEQVPLWAISNKGDVLCRLGVSSLTPAGTSWLHVGTDQPFKSICIGGVYQVWAIARDGSAFYRGAVSSQNPAGDCWYHIPSPASQKLKQVSVGRTSVYAVDENGNLWYRHGVTPSYPQGSSWEHISNNVRKVSVGPLDQVWIIADKVQGSHSLSCGTVCRRLGVQPLEPKGQSWDYGIGGGWDHISVRGNALEAPRIRMPSVTDNRNSGTTLRGSQPPEMNGNTVGC</sequence>
<dbReference type="InterPro" id="IPR030476">
    <property type="entry name" value="Pentaxin_CS"/>
</dbReference>
<dbReference type="SUPFAM" id="SSF50044">
    <property type="entry name" value="SH3-domain"/>
    <property type="match status" value="1"/>
</dbReference>
<reference evidence="32 33" key="1">
    <citation type="submission" date="2021-06" db="EMBL/GenBank/DDBJ databases">
        <title>Chromosome-level genome assembly of the red-tail catfish (Hemibagrus wyckioides).</title>
        <authorList>
            <person name="Shao F."/>
        </authorList>
    </citation>
    <scope>NUCLEOTIDE SEQUENCE [LARGE SCALE GENOMIC DNA]</scope>
    <source>
        <strain evidence="32">EC202008001</strain>
        <tissue evidence="32">Blood</tissue>
    </source>
</reference>
<keyword evidence="7" id="KW-0963">Cytoplasm</keyword>
<keyword evidence="8" id="KW-0597">Phosphoprotein</keyword>
<dbReference type="GO" id="GO:0031410">
    <property type="term" value="C:cytoplasmic vesicle"/>
    <property type="evidence" value="ECO:0007669"/>
    <property type="project" value="UniProtKB-KW"/>
</dbReference>
<keyword evidence="15" id="KW-1015">Disulfide bond</keyword>
<dbReference type="InterPro" id="IPR051513">
    <property type="entry name" value="Tectonin_beta-prop"/>
</dbReference>
<keyword evidence="13" id="KW-0446">Lipid-binding</keyword>
<evidence type="ECO:0000256" key="2">
    <source>
        <dbReference type="ARBA" id="ARBA00004652"/>
    </source>
</evidence>
<organism evidence="32 33">
    <name type="scientific">Hemibagrus wyckioides</name>
    <dbReference type="NCBI Taxonomy" id="337641"/>
    <lineage>
        <taxon>Eukaryota</taxon>
        <taxon>Metazoa</taxon>
        <taxon>Chordata</taxon>
        <taxon>Craniata</taxon>
        <taxon>Vertebrata</taxon>
        <taxon>Euteleostomi</taxon>
        <taxon>Actinopterygii</taxon>
        <taxon>Neopterygii</taxon>
        <taxon>Teleostei</taxon>
        <taxon>Ostariophysi</taxon>
        <taxon>Siluriformes</taxon>
        <taxon>Bagridae</taxon>
        <taxon>Hemibagrus</taxon>
    </lineage>
</organism>
<comment type="similarity">
    <text evidence="4">Belongs to the TECPR1 family.</text>
</comment>
<evidence type="ECO:0000256" key="12">
    <source>
        <dbReference type="ARBA" id="ARBA00023054"/>
    </source>
</evidence>
<dbReference type="PANTHER" id="PTHR23250">
    <property type="entry name" value="DYSFERLIN-RELATED"/>
    <property type="match status" value="1"/>
</dbReference>
<feature type="compositionally biased region" description="Polar residues" evidence="27">
    <location>
        <begin position="894"/>
        <end position="911"/>
    </location>
</feature>
<accession>A0A9D3SIM6</accession>
<keyword evidence="19" id="KW-0458">Lysosome</keyword>
<comment type="function">
    <text evidence="21">May function as adapter protein. Involved in the formation of clusters of actin bundles. Plays a role in the reorganization of the actin cytoskeleton in response to bacterial infection.</text>
</comment>
<dbReference type="SMART" id="SM00233">
    <property type="entry name" value="PH"/>
    <property type="match status" value="1"/>
</dbReference>
<keyword evidence="16" id="KW-0325">Glycoprotein</keyword>
<dbReference type="InterPro" id="IPR006614">
    <property type="entry name" value="Peroxin/Ferlin"/>
</dbReference>
<evidence type="ECO:0000256" key="27">
    <source>
        <dbReference type="SAM" id="MobiDB-lite"/>
    </source>
</evidence>
<feature type="domain" description="SH3" evidence="29">
    <location>
        <begin position="788"/>
        <end position="851"/>
    </location>
</feature>
<dbReference type="GO" id="GO:0000421">
    <property type="term" value="C:autophagosome membrane"/>
    <property type="evidence" value="ECO:0007669"/>
    <property type="project" value="UniProtKB-SubCell"/>
</dbReference>
<dbReference type="OrthoDB" id="72441at2759"/>
<evidence type="ECO:0000256" key="7">
    <source>
        <dbReference type="ARBA" id="ARBA00022490"/>
    </source>
</evidence>
<evidence type="ECO:0000256" key="8">
    <source>
        <dbReference type="ARBA" id="ARBA00022553"/>
    </source>
</evidence>
<gene>
    <name evidence="32" type="ORF">KOW79_011521</name>
</gene>
<dbReference type="PROSITE" id="PS51257">
    <property type="entry name" value="PROKAR_LIPOPROTEIN"/>
    <property type="match status" value="1"/>
</dbReference>
<evidence type="ECO:0000256" key="21">
    <source>
        <dbReference type="ARBA" id="ARBA00054781"/>
    </source>
</evidence>
<dbReference type="InterPro" id="IPR001849">
    <property type="entry name" value="PH_domain"/>
</dbReference>
<feature type="region of interest" description="Disordered" evidence="27">
    <location>
        <begin position="1359"/>
        <end position="1385"/>
    </location>
</feature>
<dbReference type="Gene3D" id="2.60.120.200">
    <property type="match status" value="1"/>
</dbReference>
<dbReference type="Pfam" id="PF00354">
    <property type="entry name" value="Pentaxin"/>
    <property type="match status" value="1"/>
</dbReference>
<evidence type="ECO:0000256" key="20">
    <source>
        <dbReference type="ARBA" id="ARBA00023329"/>
    </source>
</evidence>
<dbReference type="FunFam" id="2.60.120.200:FF:000012">
    <property type="entry name" value="neuronal pentraxin receptor"/>
    <property type="match status" value="1"/>
</dbReference>
<dbReference type="Pfam" id="PF19193">
    <property type="entry name" value="Tectonin"/>
    <property type="match status" value="1"/>
</dbReference>
<feature type="compositionally biased region" description="Acidic residues" evidence="27">
    <location>
        <begin position="868"/>
        <end position="879"/>
    </location>
</feature>
<dbReference type="SUPFAM" id="SSF49899">
    <property type="entry name" value="Concanavalin A-like lectins/glucanases"/>
    <property type="match status" value="1"/>
</dbReference>
<feature type="region of interest" description="Disordered" evidence="27">
    <location>
        <begin position="2065"/>
        <end position="2092"/>
    </location>
</feature>
<dbReference type="InterPro" id="IPR006624">
    <property type="entry name" value="Beta-propeller_rpt_TECPR"/>
</dbReference>
<dbReference type="InterPro" id="IPR013606">
    <property type="entry name" value="I-BAR_dom"/>
</dbReference>
<proteinExistence type="inferred from homology"/>
<dbReference type="SMART" id="SM00694">
    <property type="entry name" value="DysFC"/>
    <property type="match status" value="2"/>
</dbReference>
<evidence type="ECO:0000256" key="3">
    <source>
        <dbReference type="ARBA" id="ARBA00004656"/>
    </source>
</evidence>
<dbReference type="PROSITE" id="PS50002">
    <property type="entry name" value="SH3"/>
    <property type="match status" value="1"/>
</dbReference>
<evidence type="ECO:0000256" key="1">
    <source>
        <dbReference type="ARBA" id="ARBA00004245"/>
    </source>
</evidence>
<dbReference type="GO" id="GO:0032266">
    <property type="term" value="F:phosphatidylinositol-3-phosphate binding"/>
    <property type="evidence" value="ECO:0007669"/>
    <property type="project" value="TreeGrafter"/>
</dbReference>
<keyword evidence="17" id="KW-0009">Actin-binding</keyword>
<evidence type="ECO:0000256" key="16">
    <source>
        <dbReference type="ARBA" id="ARBA00023180"/>
    </source>
</evidence>
<dbReference type="SMART" id="SM00159">
    <property type="entry name" value="PTX"/>
    <property type="match status" value="1"/>
</dbReference>
<evidence type="ECO:0000256" key="26">
    <source>
        <dbReference type="SAM" id="Coils"/>
    </source>
</evidence>
<keyword evidence="6 24" id="KW-0728">SH3 domain</keyword>
<evidence type="ECO:0000259" key="29">
    <source>
        <dbReference type="PROSITE" id="PS50002"/>
    </source>
</evidence>
<dbReference type="CDD" id="cd13300">
    <property type="entry name" value="PH1_TECPR1"/>
    <property type="match status" value="1"/>
</dbReference>
<name>A0A9D3SIM6_9TELE</name>
<dbReference type="GO" id="GO:0005856">
    <property type="term" value="C:cytoskeleton"/>
    <property type="evidence" value="ECO:0007669"/>
    <property type="project" value="UniProtKB-SubCell"/>
</dbReference>
<keyword evidence="33" id="KW-1185">Reference proteome</keyword>
<dbReference type="FunFam" id="1.20.1270.60:FF:000043">
    <property type="entry name" value="Brain-specific angiogenesis inhibitor 1-associated protein 2-like 1"/>
    <property type="match status" value="1"/>
</dbReference>
<evidence type="ECO:0000256" key="22">
    <source>
        <dbReference type="ARBA" id="ARBA00070318"/>
    </source>
</evidence>
<comment type="caution">
    <text evidence="32">The sequence shown here is derived from an EMBL/GenBank/DDBJ whole genome shotgun (WGS) entry which is preliminary data.</text>
</comment>
<evidence type="ECO:0000256" key="14">
    <source>
        <dbReference type="ARBA" id="ARBA00023136"/>
    </source>
</evidence>
<evidence type="ECO:0000256" key="9">
    <source>
        <dbReference type="ARBA" id="ARBA00022737"/>
    </source>
</evidence>
<evidence type="ECO:0000313" key="32">
    <source>
        <dbReference type="EMBL" id="KAG7325205.1"/>
    </source>
</evidence>
<dbReference type="PROSITE" id="PS00289">
    <property type="entry name" value="PTX_1"/>
    <property type="match status" value="1"/>
</dbReference>
<evidence type="ECO:0000256" key="6">
    <source>
        <dbReference type="ARBA" id="ARBA00022443"/>
    </source>
</evidence>
<feature type="region of interest" description="Disordered" evidence="27">
    <location>
        <begin position="862"/>
        <end position="912"/>
    </location>
</feature>
<dbReference type="SUPFAM" id="SSF103657">
    <property type="entry name" value="BAR/IMD domain-like"/>
    <property type="match status" value="1"/>
</dbReference>
<evidence type="ECO:0000256" key="13">
    <source>
        <dbReference type="ARBA" id="ARBA00023121"/>
    </source>
</evidence>
<dbReference type="Pfam" id="PF06398">
    <property type="entry name" value="Pex24p"/>
    <property type="match status" value="2"/>
</dbReference>
<dbReference type="Gene3D" id="1.20.1270.60">
    <property type="entry name" value="Arfaptin homology (AH) domain/BAR domain"/>
    <property type="match status" value="1"/>
</dbReference>
<evidence type="ECO:0000256" key="17">
    <source>
        <dbReference type="ARBA" id="ARBA00023203"/>
    </source>
</evidence>
<evidence type="ECO:0000256" key="15">
    <source>
        <dbReference type="ARBA" id="ARBA00023157"/>
    </source>
</evidence>
<keyword evidence="12 26" id="KW-0175">Coiled coil</keyword>
<dbReference type="PRINTS" id="PR00895">
    <property type="entry name" value="PENTAXIN"/>
</dbReference>
<keyword evidence="10" id="KW-0106">Calcium</keyword>
<evidence type="ECO:0000256" key="28">
    <source>
        <dbReference type="SAM" id="SignalP"/>
    </source>
</evidence>
<dbReference type="FunFam" id="2.30.29.30:FF:000690">
    <property type="entry name" value="Tectonin beta-propeller repeat-containing protein 1"/>
    <property type="match status" value="1"/>
</dbReference>
<feature type="region of interest" description="Disordered" evidence="27">
    <location>
        <begin position="756"/>
        <end position="784"/>
    </location>
</feature>
<dbReference type="Pfam" id="PF06462">
    <property type="entry name" value="Hyd_WA"/>
    <property type="match status" value="6"/>
</dbReference>
<dbReference type="SMART" id="SM00706">
    <property type="entry name" value="TECPR"/>
    <property type="match status" value="10"/>
</dbReference>